<dbReference type="Gene3D" id="3.40.720.10">
    <property type="entry name" value="Alkaline Phosphatase, subunit A"/>
    <property type="match status" value="1"/>
</dbReference>
<dbReference type="OrthoDB" id="100846at2157"/>
<feature type="compositionally biased region" description="Basic and acidic residues" evidence="1">
    <location>
        <begin position="273"/>
        <end position="282"/>
    </location>
</feature>
<dbReference type="KEGG" id="srub:C2R22_14785"/>
<proteinExistence type="predicted"/>
<protein>
    <recommendedName>
        <fullName evidence="4">Sulfatase N-terminal domain-containing protein</fullName>
    </recommendedName>
</protein>
<feature type="region of interest" description="Disordered" evidence="1">
    <location>
        <begin position="273"/>
        <end position="304"/>
    </location>
</feature>
<organism evidence="2 3">
    <name type="scientific">Salinigranum rubrum</name>
    <dbReference type="NCBI Taxonomy" id="755307"/>
    <lineage>
        <taxon>Archaea</taxon>
        <taxon>Methanobacteriati</taxon>
        <taxon>Methanobacteriota</taxon>
        <taxon>Stenosarchaea group</taxon>
        <taxon>Halobacteria</taxon>
        <taxon>Halobacteriales</taxon>
        <taxon>Haloferacaceae</taxon>
        <taxon>Salinigranum</taxon>
    </lineage>
</organism>
<gene>
    <name evidence="2" type="ORF">C2R22_14785</name>
</gene>
<evidence type="ECO:0000313" key="2">
    <source>
        <dbReference type="EMBL" id="AUV82753.1"/>
    </source>
</evidence>
<evidence type="ECO:0000256" key="1">
    <source>
        <dbReference type="SAM" id="MobiDB-lite"/>
    </source>
</evidence>
<evidence type="ECO:0000313" key="3">
    <source>
        <dbReference type="Proteomes" id="UP000236584"/>
    </source>
</evidence>
<dbReference type="RefSeq" id="WP_103426442.1">
    <property type="nucleotide sequence ID" value="NZ_CP026309.1"/>
</dbReference>
<dbReference type="EMBL" id="CP026309">
    <property type="protein sequence ID" value="AUV82753.1"/>
    <property type="molecule type" value="Genomic_DNA"/>
</dbReference>
<evidence type="ECO:0008006" key="4">
    <source>
        <dbReference type="Google" id="ProtNLM"/>
    </source>
</evidence>
<keyword evidence="3" id="KW-1185">Reference proteome</keyword>
<reference evidence="2 3" key="1">
    <citation type="submission" date="2018-01" db="EMBL/GenBank/DDBJ databases">
        <title>Complete genome sequence of Salinigranum rubrum GX10T, an extremely halophilic archaeon isolated from a marine solar saltern.</title>
        <authorList>
            <person name="Han S."/>
        </authorList>
    </citation>
    <scope>NUCLEOTIDE SEQUENCE [LARGE SCALE GENOMIC DNA]</scope>
    <source>
        <strain evidence="2 3">GX10</strain>
    </source>
</reference>
<accession>A0A2I8VLD4</accession>
<dbReference type="Proteomes" id="UP000236584">
    <property type="component" value="Chromosome"/>
</dbReference>
<dbReference type="GeneID" id="35593383"/>
<dbReference type="AlphaFoldDB" id="A0A2I8VLD4"/>
<sequence>MLSSVADAKRTIKPYLRDANRRYFTWFDTHDTYQEGIDVFDRDWDNLVILDGCRYDLFEEHNTVSGDLEKVTSKGSTTTEFIRGNFHSRRIHDTVYVTANGQLANHRDEFDVEFHRTWDIWTEDEAWDDENHTVLPETTTAYATAAAEQHPNKRLVVHYIQPHYPFIDSPISIDDAFDPDTPDFWNRIFRDELSIPRETLWEAYRDNLLRALPHVQELVDELDGRTVVTSDHGNLLGERVYPIPITEWGHPYSTWVPNLVEVPWLVVEGDSRKRVTAERPETSTDESPDDDAVSEHLRQLGYVE</sequence>
<dbReference type="InterPro" id="IPR017850">
    <property type="entry name" value="Alkaline_phosphatase_core_sf"/>
</dbReference>
<feature type="compositionally biased region" description="Acidic residues" evidence="1">
    <location>
        <begin position="283"/>
        <end position="292"/>
    </location>
</feature>
<dbReference type="SUPFAM" id="SSF53649">
    <property type="entry name" value="Alkaline phosphatase-like"/>
    <property type="match status" value="1"/>
</dbReference>
<name>A0A2I8VLD4_9EURY</name>